<name>A0AAF3F2E3_9BILA</name>
<proteinExistence type="predicted"/>
<feature type="transmembrane region" description="Helical" evidence="1">
    <location>
        <begin position="46"/>
        <end position="66"/>
    </location>
</feature>
<organism evidence="2 3">
    <name type="scientific">Mesorhabditis belari</name>
    <dbReference type="NCBI Taxonomy" id="2138241"/>
    <lineage>
        <taxon>Eukaryota</taxon>
        <taxon>Metazoa</taxon>
        <taxon>Ecdysozoa</taxon>
        <taxon>Nematoda</taxon>
        <taxon>Chromadorea</taxon>
        <taxon>Rhabditida</taxon>
        <taxon>Rhabditina</taxon>
        <taxon>Rhabditomorpha</taxon>
        <taxon>Rhabditoidea</taxon>
        <taxon>Rhabditidae</taxon>
        <taxon>Mesorhabditinae</taxon>
        <taxon>Mesorhabditis</taxon>
    </lineage>
</organism>
<reference evidence="3" key="1">
    <citation type="submission" date="2024-02" db="UniProtKB">
        <authorList>
            <consortium name="WormBaseParasite"/>
        </authorList>
    </citation>
    <scope>IDENTIFICATION</scope>
</reference>
<dbReference type="Proteomes" id="UP000887575">
    <property type="component" value="Unassembled WGS sequence"/>
</dbReference>
<keyword evidence="2" id="KW-1185">Reference proteome</keyword>
<evidence type="ECO:0000256" key="1">
    <source>
        <dbReference type="SAM" id="Phobius"/>
    </source>
</evidence>
<dbReference type="WBParaSite" id="MBELARI_LOCUS20677">
    <property type="protein sequence ID" value="MBELARI_LOCUS20677"/>
    <property type="gene ID" value="MBELARI_LOCUS20677"/>
</dbReference>
<keyword evidence="1" id="KW-0472">Membrane</keyword>
<keyword evidence="1" id="KW-0812">Transmembrane</keyword>
<dbReference type="AlphaFoldDB" id="A0AAF3F2E3"/>
<protein>
    <submittedName>
        <fullName evidence="3">Uncharacterized protein</fullName>
    </submittedName>
</protein>
<sequence>MIVGWNYENAFFYLPGLSFCVISAAIIGLADPLFISEISPIQHKGFYTATTLAFAGVFNGICLVLAREDLWGTPQKWGYIAILAQCVNIFVPISGLFLPDQSADSQGYLNVLCYRILEGSGFPALTYVVATEILPKQFVVTGGQFAMMGSSLFIGLIATLTPLASLEKKPLLLSEEEPPDYSTI</sequence>
<feature type="transmembrane region" description="Helical" evidence="1">
    <location>
        <begin position="12"/>
        <end position="34"/>
    </location>
</feature>
<feature type="transmembrane region" description="Helical" evidence="1">
    <location>
        <begin position="142"/>
        <end position="164"/>
    </location>
</feature>
<keyword evidence="1" id="KW-1133">Transmembrane helix</keyword>
<accession>A0AAF3F2E3</accession>
<evidence type="ECO:0000313" key="3">
    <source>
        <dbReference type="WBParaSite" id="MBELARI_LOCUS20677"/>
    </source>
</evidence>
<evidence type="ECO:0000313" key="2">
    <source>
        <dbReference type="Proteomes" id="UP000887575"/>
    </source>
</evidence>
<feature type="transmembrane region" description="Helical" evidence="1">
    <location>
        <begin position="78"/>
        <end position="99"/>
    </location>
</feature>